<feature type="domain" description="PAC" evidence="8">
    <location>
        <begin position="219"/>
        <end position="271"/>
    </location>
</feature>
<dbReference type="InterPro" id="IPR000014">
    <property type="entry name" value="PAS"/>
</dbReference>
<evidence type="ECO:0000256" key="5">
    <source>
        <dbReference type="ARBA" id="ARBA00022777"/>
    </source>
</evidence>
<evidence type="ECO:0000256" key="2">
    <source>
        <dbReference type="ARBA" id="ARBA00012438"/>
    </source>
</evidence>
<keyword evidence="3" id="KW-0597">Phosphoprotein</keyword>
<dbReference type="SMART" id="SM00086">
    <property type="entry name" value="PAC"/>
    <property type="match status" value="2"/>
</dbReference>
<dbReference type="Pfam" id="PF02518">
    <property type="entry name" value="HATPase_c"/>
    <property type="match status" value="1"/>
</dbReference>
<feature type="domain" description="PAS" evidence="7">
    <location>
        <begin position="19"/>
        <end position="58"/>
    </location>
</feature>
<evidence type="ECO:0000313" key="9">
    <source>
        <dbReference type="EMBL" id="MCW3482987.1"/>
    </source>
</evidence>
<dbReference type="EMBL" id="JAPDNS010000001">
    <property type="protein sequence ID" value="MCW3482987.1"/>
    <property type="molecule type" value="Genomic_DNA"/>
</dbReference>
<accession>A0ABT3IG99</accession>
<organism evidence="9 10">
    <name type="scientific">Chitinophaga nivalis</name>
    <dbReference type="NCBI Taxonomy" id="2991709"/>
    <lineage>
        <taxon>Bacteria</taxon>
        <taxon>Pseudomonadati</taxon>
        <taxon>Bacteroidota</taxon>
        <taxon>Chitinophagia</taxon>
        <taxon>Chitinophagales</taxon>
        <taxon>Chitinophagaceae</taxon>
        <taxon>Chitinophaga</taxon>
    </lineage>
</organism>
<dbReference type="RefSeq" id="WP_264727861.1">
    <property type="nucleotide sequence ID" value="NZ_JAPDNR010000001.1"/>
</dbReference>
<dbReference type="Pfam" id="PF00989">
    <property type="entry name" value="PAS"/>
    <property type="match status" value="1"/>
</dbReference>
<comment type="catalytic activity">
    <reaction evidence="1">
        <text>ATP + protein L-histidine = ADP + protein N-phospho-L-histidine.</text>
        <dbReference type="EC" id="2.7.13.3"/>
    </reaction>
</comment>
<evidence type="ECO:0000259" key="8">
    <source>
        <dbReference type="PROSITE" id="PS50113"/>
    </source>
</evidence>
<dbReference type="PROSITE" id="PS50112">
    <property type="entry name" value="PAS"/>
    <property type="match status" value="2"/>
</dbReference>
<dbReference type="PROSITE" id="PS50113">
    <property type="entry name" value="PAC"/>
    <property type="match status" value="2"/>
</dbReference>
<dbReference type="SMART" id="SM00091">
    <property type="entry name" value="PAS"/>
    <property type="match status" value="3"/>
</dbReference>
<dbReference type="SMART" id="SM00388">
    <property type="entry name" value="HisKA"/>
    <property type="match status" value="1"/>
</dbReference>
<dbReference type="InterPro" id="IPR036890">
    <property type="entry name" value="HATPase_C_sf"/>
</dbReference>
<dbReference type="SUPFAM" id="SSF47384">
    <property type="entry name" value="Homodimeric domain of signal transducing histidine kinase"/>
    <property type="match status" value="1"/>
</dbReference>
<keyword evidence="10" id="KW-1185">Reference proteome</keyword>
<dbReference type="SUPFAM" id="SSF55785">
    <property type="entry name" value="PYP-like sensor domain (PAS domain)"/>
    <property type="match status" value="2"/>
</dbReference>
<dbReference type="SMART" id="SM00387">
    <property type="entry name" value="HATPase_c"/>
    <property type="match status" value="1"/>
</dbReference>
<dbReference type="InterPro" id="IPR003594">
    <property type="entry name" value="HATPase_dom"/>
</dbReference>
<dbReference type="NCBIfam" id="TIGR00229">
    <property type="entry name" value="sensory_box"/>
    <property type="match status" value="2"/>
</dbReference>
<keyword evidence="4" id="KW-0808">Transferase</keyword>
<name>A0ABT3IG99_9BACT</name>
<dbReference type="PANTHER" id="PTHR43304">
    <property type="entry name" value="PHYTOCHROME-LIKE PROTEIN CPH1"/>
    <property type="match status" value="1"/>
</dbReference>
<dbReference type="Proteomes" id="UP001207742">
    <property type="component" value="Unassembled WGS sequence"/>
</dbReference>
<dbReference type="Gene3D" id="3.30.450.20">
    <property type="entry name" value="PAS domain"/>
    <property type="match status" value="2"/>
</dbReference>
<evidence type="ECO:0000256" key="4">
    <source>
        <dbReference type="ARBA" id="ARBA00022679"/>
    </source>
</evidence>
<dbReference type="Pfam" id="PF13426">
    <property type="entry name" value="PAS_9"/>
    <property type="match status" value="1"/>
</dbReference>
<dbReference type="InterPro" id="IPR013767">
    <property type="entry name" value="PAS_fold"/>
</dbReference>
<feature type="domain" description="PAS" evidence="7">
    <location>
        <begin position="146"/>
        <end position="219"/>
    </location>
</feature>
<dbReference type="InterPro" id="IPR035965">
    <property type="entry name" value="PAS-like_dom_sf"/>
</dbReference>
<dbReference type="SUPFAM" id="SSF55874">
    <property type="entry name" value="ATPase domain of HSP90 chaperone/DNA topoisomerase II/histidine kinase"/>
    <property type="match status" value="1"/>
</dbReference>
<dbReference type="InterPro" id="IPR052162">
    <property type="entry name" value="Sensor_kinase/Photoreceptor"/>
</dbReference>
<dbReference type="InterPro" id="IPR036097">
    <property type="entry name" value="HisK_dim/P_sf"/>
</dbReference>
<sequence>MEPHTRHELQPAATNRWEQESLYKQVLDSLPAAIYTCNTTGHITIFNEAATLLWGRTPVIGVDMWCGSWKIFYPDGNPMPLHLCPMAVALKEQRAVTGEEIIIEKPDGTRRHILPNPQPIFDKNGQFQGAINMLVDITTQKADKEKAELLAAIVESSGDAIVSKTLDGIIVSWNKAAEKMFGYSAAEMIGQSILRLMPPDKLEEEQQIIAHLKKGIRVEHFETQRLNKKQELIEVSLTISPVINSQGKIIGASKIARDITDAKQAALQLRETEEAFRGMLEKTVQERTRELTRLNAELEKSNQELEQFAYIASHDLQEPLRKIQTFSGLILQKPQDPANIEKYFPKINASAEKMSQLIYDLLNYSRLSAHDIPFEPIHLETVMNNVLTEFDLLIEQKKARITCDPLPVIPGISLQLHQLFRNLIGNALKFVEKDPAIHISVTNDNDYTHISIQDNGIGFEQKYADQVFNIFKRLNTHDKYSGTGIGLAVCKKITENHHGKITALSEPGQGAVFNICLPLYMRQ</sequence>
<dbReference type="PANTHER" id="PTHR43304:SF1">
    <property type="entry name" value="PAC DOMAIN-CONTAINING PROTEIN"/>
    <property type="match status" value="1"/>
</dbReference>
<dbReference type="Gene3D" id="1.10.287.130">
    <property type="match status" value="1"/>
</dbReference>
<proteinExistence type="predicted"/>
<dbReference type="InterPro" id="IPR005467">
    <property type="entry name" value="His_kinase_dom"/>
</dbReference>
<gene>
    <name evidence="9" type="ORF">OL497_03745</name>
</gene>
<dbReference type="InterPro" id="IPR004358">
    <property type="entry name" value="Sig_transdc_His_kin-like_C"/>
</dbReference>
<protein>
    <recommendedName>
        <fullName evidence="2">histidine kinase</fullName>
        <ecNumber evidence="2">2.7.13.3</ecNumber>
    </recommendedName>
</protein>
<dbReference type="Gene3D" id="3.30.565.10">
    <property type="entry name" value="Histidine kinase-like ATPase, C-terminal domain"/>
    <property type="match status" value="1"/>
</dbReference>
<reference evidence="9 10" key="1">
    <citation type="submission" date="2022-10" db="EMBL/GenBank/DDBJ databases">
        <title>Chitinophaga nivalis PC15 sp. nov., isolated from Pyeongchang county, South Korea.</title>
        <authorList>
            <person name="Trinh H.N."/>
        </authorList>
    </citation>
    <scope>NUCLEOTIDE SEQUENCE [LARGE SCALE GENOMIC DNA]</scope>
    <source>
        <strain evidence="9 10">PC14</strain>
    </source>
</reference>
<feature type="domain" description="Histidine kinase" evidence="6">
    <location>
        <begin position="311"/>
        <end position="521"/>
    </location>
</feature>
<evidence type="ECO:0000313" key="10">
    <source>
        <dbReference type="Proteomes" id="UP001207742"/>
    </source>
</evidence>
<dbReference type="PRINTS" id="PR00344">
    <property type="entry name" value="BCTRLSENSOR"/>
</dbReference>
<keyword evidence="5" id="KW-0418">Kinase</keyword>
<dbReference type="CDD" id="cd00130">
    <property type="entry name" value="PAS"/>
    <property type="match status" value="2"/>
</dbReference>
<dbReference type="PROSITE" id="PS50109">
    <property type="entry name" value="HIS_KIN"/>
    <property type="match status" value="1"/>
</dbReference>
<evidence type="ECO:0000256" key="1">
    <source>
        <dbReference type="ARBA" id="ARBA00000085"/>
    </source>
</evidence>
<evidence type="ECO:0000259" key="7">
    <source>
        <dbReference type="PROSITE" id="PS50112"/>
    </source>
</evidence>
<dbReference type="InterPro" id="IPR001610">
    <property type="entry name" value="PAC"/>
</dbReference>
<dbReference type="EC" id="2.7.13.3" evidence="2"/>
<evidence type="ECO:0000259" key="6">
    <source>
        <dbReference type="PROSITE" id="PS50109"/>
    </source>
</evidence>
<dbReference type="CDD" id="cd00082">
    <property type="entry name" value="HisKA"/>
    <property type="match status" value="1"/>
</dbReference>
<comment type="caution">
    <text evidence="9">The sequence shown here is derived from an EMBL/GenBank/DDBJ whole genome shotgun (WGS) entry which is preliminary data.</text>
</comment>
<dbReference type="Pfam" id="PF00512">
    <property type="entry name" value="HisKA"/>
    <property type="match status" value="1"/>
</dbReference>
<dbReference type="InterPro" id="IPR003661">
    <property type="entry name" value="HisK_dim/P_dom"/>
</dbReference>
<feature type="domain" description="PAC" evidence="8">
    <location>
        <begin position="97"/>
        <end position="149"/>
    </location>
</feature>
<evidence type="ECO:0000256" key="3">
    <source>
        <dbReference type="ARBA" id="ARBA00022553"/>
    </source>
</evidence>
<dbReference type="InterPro" id="IPR000700">
    <property type="entry name" value="PAS-assoc_C"/>
</dbReference>